<feature type="transmembrane region" description="Helical" evidence="1">
    <location>
        <begin position="417"/>
        <end position="436"/>
    </location>
</feature>
<feature type="transmembrane region" description="Helical" evidence="1">
    <location>
        <begin position="448"/>
        <end position="466"/>
    </location>
</feature>
<feature type="transmembrane region" description="Helical" evidence="1">
    <location>
        <begin position="345"/>
        <end position="366"/>
    </location>
</feature>
<gene>
    <name evidence="2" type="ORF">FHS79_003501</name>
</gene>
<organism evidence="2 3">
    <name type="scientific">Polymorphobacter multimanifer</name>
    <dbReference type="NCBI Taxonomy" id="1070431"/>
    <lineage>
        <taxon>Bacteria</taxon>
        <taxon>Pseudomonadati</taxon>
        <taxon>Pseudomonadota</taxon>
        <taxon>Alphaproteobacteria</taxon>
        <taxon>Sphingomonadales</taxon>
        <taxon>Sphingosinicellaceae</taxon>
        <taxon>Polymorphobacter</taxon>
    </lineage>
</organism>
<proteinExistence type="predicted"/>
<dbReference type="EMBL" id="JACIIV010000041">
    <property type="protein sequence ID" value="MBB6229300.1"/>
    <property type="molecule type" value="Genomic_DNA"/>
</dbReference>
<feature type="transmembrane region" description="Helical" evidence="1">
    <location>
        <begin position="21"/>
        <end position="43"/>
    </location>
</feature>
<evidence type="ECO:0000313" key="3">
    <source>
        <dbReference type="Proteomes" id="UP000538147"/>
    </source>
</evidence>
<name>A0A841LA40_9SPHN</name>
<reference evidence="2 3" key="1">
    <citation type="submission" date="2020-08" db="EMBL/GenBank/DDBJ databases">
        <title>Genomic Encyclopedia of Type Strains, Phase IV (KMG-IV): sequencing the most valuable type-strain genomes for metagenomic binning, comparative biology and taxonomic classification.</title>
        <authorList>
            <person name="Goeker M."/>
        </authorList>
    </citation>
    <scope>NUCLEOTIDE SEQUENCE [LARGE SCALE GENOMIC DNA]</scope>
    <source>
        <strain evidence="2 3">DSM 102189</strain>
    </source>
</reference>
<feature type="transmembrane region" description="Helical" evidence="1">
    <location>
        <begin position="378"/>
        <end position="405"/>
    </location>
</feature>
<evidence type="ECO:0000313" key="2">
    <source>
        <dbReference type="EMBL" id="MBB6229300.1"/>
    </source>
</evidence>
<protein>
    <submittedName>
        <fullName evidence="2">Putative iron-regulated membrane protein</fullName>
    </submittedName>
</protein>
<dbReference type="PANTHER" id="PTHR34219">
    <property type="entry name" value="IRON-REGULATED INNER MEMBRANE PROTEIN-RELATED"/>
    <property type="match status" value="1"/>
</dbReference>
<dbReference type="Pfam" id="PF03929">
    <property type="entry name" value="PepSY_TM"/>
    <property type="match status" value="1"/>
</dbReference>
<keyword evidence="1" id="KW-0812">Transmembrane</keyword>
<evidence type="ECO:0000256" key="1">
    <source>
        <dbReference type="SAM" id="Phobius"/>
    </source>
</evidence>
<sequence>MNAQDKGEPGSFRLAMNQLHTWAGVVIGGVLFAIFWMGTLSVFDREIDRWMMPMTRIAQTEVASLDALKPIADRMARDVDQWSVVLPTERVPTMQLRVYEEERDINDVRHVDPATGALLDDPGSLGGTGFFFPFHFSLHLRAFDLGYWLVGIAAMAMLVLSVSGVIIHKKLFADFFTLRIVRKPQRTTLDLHNVTGVLGLPFNIVMALSGLIIFFSIYMPTPQSIVYGGDKAAFERDAYGDFEREKAGRPGGLASLDAMQAEAKRRWDGEAPYFVRVKNPGDANAYVEMRRPYDRGVTMSLDKIYFDGPTGRVLNEFRTDKAVMTAQRFISGIHFIQFRHWTLRWLYFVCGLMGCVLIATGFLFWVQSRRKKHAKLGLRGVAVVEGLAVGSTTGIVIATLGFLIANRLLPLGIEGRAGLEMWAFYLIWIGTFAHGWLRPRRAWVDQSWAIATGAVLAVILNAITTGDHPIHAALRGQWGVAGMDLVMLAGGAVAVLTALRLSGRKAATPVAALAPAE</sequence>
<dbReference type="AlphaFoldDB" id="A0A841LA40"/>
<feature type="transmembrane region" description="Helical" evidence="1">
    <location>
        <begin position="145"/>
        <end position="168"/>
    </location>
</feature>
<dbReference type="Proteomes" id="UP000538147">
    <property type="component" value="Unassembled WGS sequence"/>
</dbReference>
<feature type="transmembrane region" description="Helical" evidence="1">
    <location>
        <begin position="189"/>
        <end position="218"/>
    </location>
</feature>
<keyword evidence="1" id="KW-0472">Membrane</keyword>
<comment type="caution">
    <text evidence="2">The sequence shown here is derived from an EMBL/GenBank/DDBJ whole genome shotgun (WGS) entry which is preliminary data.</text>
</comment>
<dbReference type="RefSeq" id="WP_207792428.1">
    <property type="nucleotide sequence ID" value="NZ_JACIIV010000041.1"/>
</dbReference>
<feature type="transmembrane region" description="Helical" evidence="1">
    <location>
        <begin position="478"/>
        <end position="499"/>
    </location>
</feature>
<keyword evidence="3" id="KW-1185">Reference proteome</keyword>
<dbReference type="InterPro" id="IPR005625">
    <property type="entry name" value="PepSY-ass_TM"/>
</dbReference>
<dbReference type="PANTHER" id="PTHR34219:SF4">
    <property type="entry name" value="PEPSY DOMAIN-CONTAINING PROTEIN"/>
    <property type="match status" value="1"/>
</dbReference>
<accession>A0A841LA40</accession>
<keyword evidence="1" id="KW-1133">Transmembrane helix</keyword>